<dbReference type="PANTHER" id="PTHR37477">
    <property type="entry name" value="COBALT-PRECORRIN-5A HYDROLASE"/>
    <property type="match status" value="1"/>
</dbReference>
<evidence type="ECO:0000313" key="4">
    <source>
        <dbReference type="EMBL" id="KAB1443829.1"/>
    </source>
</evidence>
<evidence type="ECO:0000313" key="5">
    <source>
        <dbReference type="Proteomes" id="UP000438699"/>
    </source>
</evidence>
<proteinExistence type="predicted"/>
<dbReference type="GO" id="GO:0016787">
    <property type="term" value="F:hydrolase activity"/>
    <property type="evidence" value="ECO:0007669"/>
    <property type="project" value="UniProtKB-KW"/>
</dbReference>
<dbReference type="EMBL" id="WAIE01000001">
    <property type="protein sequence ID" value="KAB1443829.1"/>
    <property type="molecule type" value="Genomic_DNA"/>
</dbReference>
<dbReference type="InterPro" id="IPR052553">
    <property type="entry name" value="CbiG_hydrolase"/>
</dbReference>
<keyword evidence="4" id="KW-0378">Hydrolase</keyword>
<protein>
    <submittedName>
        <fullName evidence="4">Cobalt-precorrin 5A hydrolase</fullName>
    </submittedName>
</protein>
<dbReference type="InterPro" id="IPR036518">
    <property type="entry name" value="CobE/GbiG_C_sf"/>
</dbReference>
<feature type="domain" description="Cobalamin biosynthesis central region" evidence="3">
    <location>
        <begin position="95"/>
        <end position="165"/>
    </location>
</feature>
<dbReference type="Pfam" id="PF11761">
    <property type="entry name" value="CbiG_mid"/>
    <property type="match status" value="1"/>
</dbReference>
<organism evidence="4 5">
    <name type="scientific">Pseudodesulfovibrio senegalensis</name>
    <dbReference type="NCBI Taxonomy" id="1721087"/>
    <lineage>
        <taxon>Bacteria</taxon>
        <taxon>Pseudomonadati</taxon>
        <taxon>Thermodesulfobacteriota</taxon>
        <taxon>Desulfovibrionia</taxon>
        <taxon>Desulfovibrionales</taxon>
        <taxon>Desulfovibrionaceae</taxon>
    </lineage>
</organism>
<dbReference type="Pfam" id="PF11760">
    <property type="entry name" value="CbiG_N"/>
    <property type="match status" value="1"/>
</dbReference>
<comment type="caution">
    <text evidence="4">The sequence shown here is derived from an EMBL/GenBank/DDBJ whole genome shotgun (WGS) entry which is preliminary data.</text>
</comment>
<gene>
    <name evidence="4" type="ORF">F8A88_00335</name>
</gene>
<dbReference type="GO" id="GO:0009236">
    <property type="term" value="P:cobalamin biosynthetic process"/>
    <property type="evidence" value="ECO:0007669"/>
    <property type="project" value="InterPro"/>
</dbReference>
<dbReference type="OrthoDB" id="9781023at2"/>
<keyword evidence="5" id="KW-1185">Reference proteome</keyword>
<dbReference type="Gene3D" id="3.40.50.11220">
    <property type="match status" value="1"/>
</dbReference>
<accession>A0A6N6N9Y4</accession>
<feature type="domain" description="Cobalamin synthesis G N-terminal" evidence="2">
    <location>
        <begin position="11"/>
        <end position="90"/>
    </location>
</feature>
<sequence>MTGFDSLPEQVGRNFTRYSGHVFIAAAGIAVRAIAPHLRSKGVDPAVVAMDPQGANVISLLSGHLGGANELARQCAAITGGRAIITTATDCAGVPSLDMLAQERGLHIGDPDAIKDVNAALLEGRTVQVFDPLGCLGPLDPEAFVLLDTPDLWREGEPGVRVHWTVSPKRPGLVRLYAPVLCVGMGCRRGTPVSEIREFVERVLTENGLAVESVAAAGTADIKKDEAGLLLAAQELGLPLTFFDADTLKTVDAPNPSAMVESHVGTPGVSEAAALLLCERGELLVAKQKTSRVTVAVAGRTKCSQP</sequence>
<dbReference type="InterPro" id="IPR021744">
    <property type="entry name" value="CbiG_N"/>
</dbReference>
<name>A0A6N6N9Y4_9BACT</name>
<evidence type="ECO:0000259" key="3">
    <source>
        <dbReference type="Pfam" id="PF11761"/>
    </source>
</evidence>
<dbReference type="InterPro" id="IPR002750">
    <property type="entry name" value="CobE/GbiG_C"/>
</dbReference>
<dbReference type="Pfam" id="PF01890">
    <property type="entry name" value="CbiG_C"/>
    <property type="match status" value="1"/>
</dbReference>
<dbReference type="PANTHER" id="PTHR37477:SF1">
    <property type="entry name" value="COBALT-PRECORRIN-5A HYDROLASE"/>
    <property type="match status" value="1"/>
</dbReference>
<dbReference type="SUPFAM" id="SSF159664">
    <property type="entry name" value="CobE/GbiG C-terminal domain-like"/>
    <property type="match status" value="1"/>
</dbReference>
<reference evidence="4 5" key="1">
    <citation type="journal article" date="2017" name="Int. J. Syst. Evol. Microbiol.">
        <title>Desulfovibrio senegalensis sp. nov., a mesophilic sulfate reducer isolated from marine sediment.</title>
        <authorList>
            <person name="Thioye A."/>
            <person name="Gam Z.B.A."/>
            <person name="Mbengue M."/>
            <person name="Cayol J.L."/>
            <person name="Joseph-Bartoli M."/>
            <person name="Toure-Kane C."/>
            <person name="Labat M."/>
        </authorList>
    </citation>
    <scope>NUCLEOTIDE SEQUENCE [LARGE SCALE GENOMIC DNA]</scope>
    <source>
        <strain evidence="4 5">DSM 101509</strain>
    </source>
</reference>
<dbReference type="Proteomes" id="UP000438699">
    <property type="component" value="Unassembled WGS sequence"/>
</dbReference>
<dbReference type="SUPFAM" id="SSF159672">
    <property type="entry name" value="CbiG N-terminal domain-like"/>
    <property type="match status" value="1"/>
</dbReference>
<evidence type="ECO:0000259" key="2">
    <source>
        <dbReference type="Pfam" id="PF11760"/>
    </source>
</evidence>
<dbReference type="Gene3D" id="3.30.420.180">
    <property type="entry name" value="CobE/GbiG C-terminal domain"/>
    <property type="match status" value="1"/>
</dbReference>
<feature type="domain" description="CobE/GbiG C-terminal" evidence="1">
    <location>
        <begin position="181"/>
        <end position="298"/>
    </location>
</feature>
<dbReference type="InterPro" id="IPR038029">
    <property type="entry name" value="GbiG_N_sf"/>
</dbReference>
<dbReference type="InterPro" id="IPR021745">
    <property type="entry name" value="CbiG_mid"/>
</dbReference>
<dbReference type="AlphaFoldDB" id="A0A6N6N9Y4"/>
<evidence type="ECO:0000259" key="1">
    <source>
        <dbReference type="Pfam" id="PF01890"/>
    </source>
</evidence>